<evidence type="ECO:0000313" key="1">
    <source>
        <dbReference type="EMBL" id="CAG8602511.1"/>
    </source>
</evidence>
<proteinExistence type="predicted"/>
<name>A0A9N9CG85_9GLOM</name>
<gene>
    <name evidence="1" type="ORF">DERYTH_LOCUS7717</name>
</gene>
<dbReference type="Proteomes" id="UP000789405">
    <property type="component" value="Unassembled WGS sequence"/>
</dbReference>
<dbReference type="AlphaFoldDB" id="A0A9N9CG85"/>
<sequence length="291" mass="33729">MMNSLLKTGLLKTLSKDLCHLLDEAIESNVLITVGTAIDMLVTLEILIATDELCLTELADYIIDYLFDNQSWMRENFILIYQTAFLKGSFKDLQLFCLEIIEKTPDIIFKAKDFTDTDPKLLVALLEHSNLLTPEIEVWDALIEWGTFNTSPPLDIDNTIWSNESFEKLQETLQQFIPLINFTVISSSDFYHRIIPFQRILPNDLYDDLLKFHLAPQINPSHPFLPIRNTHGPSFGDGDLWVKVTCVGKNVTLPSFCRPRSYDRRIFDLEQFHVEDYEVFQIVRKTTVIYL</sequence>
<keyword evidence="2" id="KW-1185">Reference proteome</keyword>
<protein>
    <submittedName>
        <fullName evidence="1">1390_t:CDS:1</fullName>
    </submittedName>
</protein>
<organism evidence="1 2">
    <name type="scientific">Dentiscutata erythropus</name>
    <dbReference type="NCBI Taxonomy" id="1348616"/>
    <lineage>
        <taxon>Eukaryota</taxon>
        <taxon>Fungi</taxon>
        <taxon>Fungi incertae sedis</taxon>
        <taxon>Mucoromycota</taxon>
        <taxon>Glomeromycotina</taxon>
        <taxon>Glomeromycetes</taxon>
        <taxon>Diversisporales</taxon>
        <taxon>Gigasporaceae</taxon>
        <taxon>Dentiscutata</taxon>
    </lineage>
</organism>
<dbReference type="OrthoDB" id="2397090at2759"/>
<reference evidence="1" key="1">
    <citation type="submission" date="2021-06" db="EMBL/GenBank/DDBJ databases">
        <authorList>
            <person name="Kallberg Y."/>
            <person name="Tangrot J."/>
            <person name="Rosling A."/>
        </authorList>
    </citation>
    <scope>NUCLEOTIDE SEQUENCE</scope>
    <source>
        <strain evidence="1">MA453B</strain>
    </source>
</reference>
<comment type="caution">
    <text evidence="1">The sequence shown here is derived from an EMBL/GenBank/DDBJ whole genome shotgun (WGS) entry which is preliminary data.</text>
</comment>
<dbReference type="Gene3D" id="1.25.40.420">
    <property type="match status" value="1"/>
</dbReference>
<evidence type="ECO:0000313" key="2">
    <source>
        <dbReference type="Proteomes" id="UP000789405"/>
    </source>
</evidence>
<accession>A0A9N9CG85</accession>
<dbReference type="EMBL" id="CAJVPY010003816">
    <property type="protein sequence ID" value="CAG8602511.1"/>
    <property type="molecule type" value="Genomic_DNA"/>
</dbReference>